<feature type="domain" description="VWFA" evidence="3">
    <location>
        <begin position="1"/>
        <end position="196"/>
    </location>
</feature>
<evidence type="ECO:0000313" key="4">
    <source>
        <dbReference type="EMBL" id="CAI8042445.1"/>
    </source>
</evidence>
<dbReference type="InterPro" id="IPR002035">
    <property type="entry name" value="VWF_A"/>
</dbReference>
<keyword evidence="2 4" id="KW-0812">Transmembrane</keyword>
<evidence type="ECO:0000259" key="3">
    <source>
        <dbReference type="PROSITE" id="PS50234"/>
    </source>
</evidence>
<feature type="region of interest" description="Disordered" evidence="1">
    <location>
        <begin position="303"/>
        <end position="322"/>
    </location>
</feature>
<evidence type="ECO:0000256" key="2">
    <source>
        <dbReference type="SAM" id="Phobius"/>
    </source>
</evidence>
<keyword evidence="5" id="KW-1185">Reference proteome</keyword>
<comment type="caution">
    <text evidence="4">The sequence shown here is derived from an EMBL/GenBank/DDBJ whole genome shotgun (WGS) entry which is preliminary data.</text>
</comment>
<proteinExistence type="predicted"/>
<keyword evidence="2" id="KW-1133">Transmembrane helix</keyword>
<dbReference type="PANTHER" id="PTHR24020:SF87">
    <property type="entry name" value="COLLAGEN ALPHA-1(VI) CHAIN-LIKE"/>
    <property type="match status" value="1"/>
</dbReference>
<dbReference type="EMBL" id="CASHTH010003267">
    <property type="protein sequence ID" value="CAI8042445.1"/>
    <property type="molecule type" value="Genomic_DNA"/>
</dbReference>
<reference evidence="4" key="1">
    <citation type="submission" date="2023-03" db="EMBL/GenBank/DDBJ databases">
        <authorList>
            <person name="Steffen K."/>
            <person name="Cardenas P."/>
        </authorList>
    </citation>
    <scope>NUCLEOTIDE SEQUENCE</scope>
</reference>
<dbReference type="SUPFAM" id="SSF53300">
    <property type="entry name" value="vWA-like"/>
    <property type="match status" value="1"/>
</dbReference>
<dbReference type="InterPro" id="IPR050525">
    <property type="entry name" value="ECM_Assembly_Org"/>
</dbReference>
<dbReference type="InterPro" id="IPR036465">
    <property type="entry name" value="vWFA_dom_sf"/>
</dbReference>
<evidence type="ECO:0000313" key="5">
    <source>
        <dbReference type="Proteomes" id="UP001174909"/>
    </source>
</evidence>
<dbReference type="Pfam" id="PF00092">
    <property type="entry name" value="VWA"/>
    <property type="match status" value="1"/>
</dbReference>
<sequence length="405" mass="44062">MIFLMDSSGSVGRRNFRRMRNFIRDFADSLDIGPNATQVGVILFNEAAWVGFHLSTFSEKVPLIAGINDLRYDKGYTNTADALCLLLEEGFSEENGARLTAAEVFSIAIVITDGVSNRNSSRCDNATTYDTAKAVHNSSHGILVFAIGITDGVNEQELLAIASKEEYITYLKDFNESTFGTARDEQLYDLCTKSTIPLEASSSLTGSLEEGGLVRYELQVPPQFQLSLYVCVSQGEIQLYGSSVILNPNSALNDFNTSVNSTSVNPCANVSIDGSSSGSQTAQRDSIFVSIEGLDSTNDYTLVTSTSELPGDNNERGSGEPPDVIYPIDDKECFGLSCVLIIVLIIVTVAIFIALVTLCALCLAALAWRRKKRNRVGVADGQELLEPQLSSKKHTYSPQFTQDTR</sequence>
<dbReference type="PANTHER" id="PTHR24020">
    <property type="entry name" value="COLLAGEN ALPHA"/>
    <property type="match status" value="1"/>
</dbReference>
<organism evidence="4 5">
    <name type="scientific">Geodia barretti</name>
    <name type="common">Barrett's horny sponge</name>
    <dbReference type="NCBI Taxonomy" id="519541"/>
    <lineage>
        <taxon>Eukaryota</taxon>
        <taxon>Metazoa</taxon>
        <taxon>Porifera</taxon>
        <taxon>Demospongiae</taxon>
        <taxon>Heteroscleromorpha</taxon>
        <taxon>Tetractinellida</taxon>
        <taxon>Astrophorina</taxon>
        <taxon>Geodiidae</taxon>
        <taxon>Geodia</taxon>
    </lineage>
</organism>
<dbReference type="Proteomes" id="UP001174909">
    <property type="component" value="Unassembled WGS sequence"/>
</dbReference>
<protein>
    <submittedName>
        <fullName evidence="4">Transmembrane cell adhesion receptor mua-3</fullName>
    </submittedName>
</protein>
<evidence type="ECO:0000256" key="1">
    <source>
        <dbReference type="SAM" id="MobiDB-lite"/>
    </source>
</evidence>
<dbReference type="PROSITE" id="PS50234">
    <property type="entry name" value="VWFA"/>
    <property type="match status" value="1"/>
</dbReference>
<keyword evidence="2" id="KW-0472">Membrane</keyword>
<dbReference type="SMART" id="SM00327">
    <property type="entry name" value="VWA"/>
    <property type="match status" value="1"/>
</dbReference>
<dbReference type="AlphaFoldDB" id="A0AA35X8S1"/>
<name>A0AA35X8S1_GEOBA</name>
<dbReference type="Gene3D" id="3.40.50.410">
    <property type="entry name" value="von Willebrand factor, type A domain"/>
    <property type="match status" value="1"/>
</dbReference>
<feature type="transmembrane region" description="Helical" evidence="2">
    <location>
        <begin position="334"/>
        <end position="367"/>
    </location>
</feature>
<keyword evidence="4" id="KW-0675">Receptor</keyword>
<accession>A0AA35X8S1</accession>
<gene>
    <name evidence="4" type="ORF">GBAR_LOCUS23569</name>
</gene>